<proteinExistence type="predicted"/>
<feature type="region of interest" description="Disordered" evidence="1">
    <location>
        <begin position="1"/>
        <end position="251"/>
    </location>
</feature>
<feature type="compositionally biased region" description="Low complexity" evidence="1">
    <location>
        <begin position="61"/>
        <end position="75"/>
    </location>
</feature>
<accession>A0A2W5Q599</accession>
<dbReference type="Gene3D" id="3.30.750.140">
    <property type="match status" value="1"/>
</dbReference>
<feature type="compositionally biased region" description="Low complexity" evidence="1">
    <location>
        <begin position="141"/>
        <end position="180"/>
    </location>
</feature>
<dbReference type="EMBL" id="QFPW01000006">
    <property type="protein sequence ID" value="PZQ49883.1"/>
    <property type="molecule type" value="Genomic_DNA"/>
</dbReference>
<dbReference type="Pfam" id="PF02120">
    <property type="entry name" value="Flg_hook"/>
    <property type="match status" value="1"/>
</dbReference>
<dbReference type="InterPro" id="IPR038610">
    <property type="entry name" value="FliK-like_C_sf"/>
</dbReference>
<feature type="compositionally biased region" description="Pro residues" evidence="1">
    <location>
        <begin position="109"/>
        <end position="120"/>
    </location>
</feature>
<name>A0A2W5Q599_RHOSU</name>
<feature type="compositionally biased region" description="Basic and acidic residues" evidence="1">
    <location>
        <begin position="15"/>
        <end position="25"/>
    </location>
</feature>
<feature type="region of interest" description="Disordered" evidence="1">
    <location>
        <begin position="363"/>
        <end position="388"/>
    </location>
</feature>
<evidence type="ECO:0000256" key="1">
    <source>
        <dbReference type="SAM" id="MobiDB-lite"/>
    </source>
</evidence>
<sequence length="388" mass="38095">MNAPDLGFLGPARQARSDAARDARLDAGPAEAPAPPEDFARMVAPAGDPPRRPEAKPPAAPAAAEGGIAPFDPEAPALPEPAAPAEPGVEAAPEGAVADDPAVVTPEALPGPPPLDPPPVRAAAGEGGEAAATLPEAFGSGPEAPRAATPGAPGPARAPAEPGPAASAASAAGADAPAAPFDVPPERSARGAPSAPDPARETAPEPALTTEAAAAVDAPAPDPGGADPFGVAPPAVPAGADTDPAAAPARAQIRAAVDPRAVLGQITVALSAGDESRLEIRLDPAELGRVRIALARTERGLRATVSAERPETMELLRRNADALTRELAAAGFGSVSLDMSTRGDDFAGAREPPGGRRFALAAPEVSASAPGGAAPPLRAGDGPLDIRL</sequence>
<feature type="domain" description="Flagellar hook-length control protein-like C-terminal" evidence="2">
    <location>
        <begin position="272"/>
        <end position="345"/>
    </location>
</feature>
<organism evidence="3 4">
    <name type="scientific">Rhodovulum sulfidophilum</name>
    <name type="common">Rhodobacter sulfidophilus</name>
    <dbReference type="NCBI Taxonomy" id="35806"/>
    <lineage>
        <taxon>Bacteria</taxon>
        <taxon>Pseudomonadati</taxon>
        <taxon>Pseudomonadota</taxon>
        <taxon>Alphaproteobacteria</taxon>
        <taxon>Rhodobacterales</taxon>
        <taxon>Paracoccaceae</taxon>
        <taxon>Rhodovulum</taxon>
    </lineage>
</organism>
<evidence type="ECO:0000313" key="3">
    <source>
        <dbReference type="EMBL" id="PZQ49883.1"/>
    </source>
</evidence>
<dbReference type="AlphaFoldDB" id="A0A2W5Q599"/>
<dbReference type="InterPro" id="IPR021136">
    <property type="entry name" value="Flagellar_hook_control-like_C"/>
</dbReference>
<feature type="compositionally biased region" description="Low complexity" evidence="1">
    <location>
        <begin position="204"/>
        <end position="251"/>
    </location>
</feature>
<feature type="compositionally biased region" description="Low complexity" evidence="1">
    <location>
        <begin position="85"/>
        <end position="108"/>
    </location>
</feature>
<dbReference type="CDD" id="cd17470">
    <property type="entry name" value="T3SS_Flik_C"/>
    <property type="match status" value="1"/>
</dbReference>
<protein>
    <recommendedName>
        <fullName evidence="2">Flagellar hook-length control protein-like C-terminal domain-containing protein</fullName>
    </recommendedName>
</protein>
<reference evidence="3 4" key="1">
    <citation type="submission" date="2017-08" db="EMBL/GenBank/DDBJ databases">
        <title>Infants hospitalized years apart are colonized by the same room-sourced microbial strains.</title>
        <authorList>
            <person name="Brooks B."/>
            <person name="Olm M.R."/>
            <person name="Firek B.A."/>
            <person name="Baker R."/>
            <person name="Thomas B.C."/>
            <person name="Morowitz M.J."/>
            <person name="Banfield J.F."/>
        </authorList>
    </citation>
    <scope>NUCLEOTIDE SEQUENCE [LARGE SCALE GENOMIC DNA]</scope>
    <source>
        <strain evidence="3">S2_005_002_R2_34</strain>
    </source>
</reference>
<evidence type="ECO:0000313" key="4">
    <source>
        <dbReference type="Proteomes" id="UP000249185"/>
    </source>
</evidence>
<gene>
    <name evidence="3" type="ORF">DI556_10540</name>
</gene>
<feature type="compositionally biased region" description="Low complexity" evidence="1">
    <location>
        <begin position="121"/>
        <end position="132"/>
    </location>
</feature>
<dbReference type="Proteomes" id="UP000249185">
    <property type="component" value="Unassembled WGS sequence"/>
</dbReference>
<comment type="caution">
    <text evidence="3">The sequence shown here is derived from an EMBL/GenBank/DDBJ whole genome shotgun (WGS) entry which is preliminary data.</text>
</comment>
<evidence type="ECO:0000259" key="2">
    <source>
        <dbReference type="Pfam" id="PF02120"/>
    </source>
</evidence>